<dbReference type="GO" id="GO:0005737">
    <property type="term" value="C:cytoplasm"/>
    <property type="evidence" value="ECO:0007669"/>
    <property type="project" value="UniProtKB-SubCell"/>
</dbReference>
<evidence type="ECO:0000256" key="3">
    <source>
        <dbReference type="ARBA" id="ARBA00004496"/>
    </source>
</evidence>
<evidence type="ECO:0000313" key="14">
    <source>
        <dbReference type="Ensembl" id="ENSPTXP00000018762.1"/>
    </source>
</evidence>
<keyword evidence="9" id="KW-0564">Palmitate</keyword>
<protein>
    <recommendedName>
        <fullName evidence="4">Mucin-1</fullName>
    </recommendedName>
</protein>
<comment type="subcellular location">
    <subcellularLocation>
        <location evidence="2">Apical cell membrane</location>
        <topology evidence="2">Single-pass type I membrane protein</topology>
    </subcellularLocation>
    <subcellularLocation>
        <location evidence="3">Cytoplasm</location>
    </subcellularLocation>
    <subcellularLocation>
        <location evidence="1">Nucleus</location>
    </subcellularLocation>
</comment>
<evidence type="ECO:0000256" key="10">
    <source>
        <dbReference type="ARBA" id="ARBA00023242"/>
    </source>
</evidence>
<evidence type="ECO:0000256" key="4">
    <source>
        <dbReference type="ARBA" id="ARBA00014269"/>
    </source>
</evidence>
<evidence type="ECO:0000259" key="13">
    <source>
        <dbReference type="Pfam" id="PF01390"/>
    </source>
</evidence>
<organism evidence="14 15">
    <name type="scientific">Pseudonaja textilis</name>
    <name type="common">Eastern brown snake</name>
    <dbReference type="NCBI Taxonomy" id="8673"/>
    <lineage>
        <taxon>Eukaryota</taxon>
        <taxon>Metazoa</taxon>
        <taxon>Chordata</taxon>
        <taxon>Craniata</taxon>
        <taxon>Vertebrata</taxon>
        <taxon>Euteleostomi</taxon>
        <taxon>Lepidosauria</taxon>
        <taxon>Squamata</taxon>
        <taxon>Bifurcata</taxon>
        <taxon>Unidentata</taxon>
        <taxon>Episquamata</taxon>
        <taxon>Toxicofera</taxon>
        <taxon>Serpentes</taxon>
        <taxon>Colubroidea</taxon>
        <taxon>Elapidae</taxon>
        <taxon>Hydrophiinae</taxon>
        <taxon>Pseudonaja</taxon>
    </lineage>
</organism>
<dbReference type="SUPFAM" id="SSF82671">
    <property type="entry name" value="SEA domain"/>
    <property type="match status" value="1"/>
</dbReference>
<name>A0A670Z3X1_PSETE</name>
<keyword evidence="8" id="KW-0068">Autocatalytic cleavage</keyword>
<sequence length="178" mass="19661">MGGNETTTPPEHSSTTSSPPTTTTPKSTPTMGGKETTSSEHHSTTSSPPVTSKHTSPHSTLGATPPTTLASTTKPIVIIIFYVNFHIMNREFNSSLEDPKSSYYKELESAIRKMLVYYGRRNHRGSMELLNSQDSYHPMNEYPTYQTHSRFAAPTSKQNPYNEVRAARNPKPEAVSGN</sequence>
<keyword evidence="5" id="KW-1003">Cell membrane</keyword>
<dbReference type="GO" id="GO:0005634">
    <property type="term" value="C:nucleus"/>
    <property type="evidence" value="ECO:0007669"/>
    <property type="project" value="UniProtKB-SubCell"/>
</dbReference>
<dbReference type="PANTHER" id="PTHR10006">
    <property type="entry name" value="MUCIN-1-RELATED"/>
    <property type="match status" value="1"/>
</dbReference>
<keyword evidence="15" id="KW-1185">Reference proteome</keyword>
<feature type="compositionally biased region" description="Low complexity" evidence="12">
    <location>
        <begin position="44"/>
        <end position="60"/>
    </location>
</feature>
<evidence type="ECO:0000256" key="6">
    <source>
        <dbReference type="ARBA" id="ARBA00022490"/>
    </source>
</evidence>
<evidence type="ECO:0000256" key="1">
    <source>
        <dbReference type="ARBA" id="ARBA00004123"/>
    </source>
</evidence>
<dbReference type="GeneTree" id="ENSGT01030000235260"/>
<evidence type="ECO:0000256" key="9">
    <source>
        <dbReference type="ARBA" id="ARBA00023139"/>
    </source>
</evidence>
<evidence type="ECO:0000256" key="11">
    <source>
        <dbReference type="ARBA" id="ARBA00023288"/>
    </source>
</evidence>
<keyword evidence="7" id="KW-0597">Phosphoprotein</keyword>
<evidence type="ECO:0000256" key="7">
    <source>
        <dbReference type="ARBA" id="ARBA00022553"/>
    </source>
</evidence>
<evidence type="ECO:0000256" key="2">
    <source>
        <dbReference type="ARBA" id="ARBA00004247"/>
    </source>
</evidence>
<dbReference type="InterPro" id="IPR036364">
    <property type="entry name" value="SEA_dom_sf"/>
</dbReference>
<accession>A0A670Z3X1</accession>
<dbReference type="Pfam" id="PF01390">
    <property type="entry name" value="SEA"/>
    <property type="match status" value="1"/>
</dbReference>
<dbReference type="GO" id="GO:0016324">
    <property type="term" value="C:apical plasma membrane"/>
    <property type="evidence" value="ECO:0007669"/>
    <property type="project" value="UniProtKB-SubCell"/>
</dbReference>
<feature type="compositionally biased region" description="Polar residues" evidence="12">
    <location>
        <begin position="152"/>
        <end position="161"/>
    </location>
</feature>
<feature type="region of interest" description="Disordered" evidence="12">
    <location>
        <begin position="152"/>
        <end position="178"/>
    </location>
</feature>
<evidence type="ECO:0000256" key="5">
    <source>
        <dbReference type="ARBA" id="ARBA00022475"/>
    </source>
</evidence>
<keyword evidence="6" id="KW-0963">Cytoplasm</keyword>
<feature type="compositionally biased region" description="Low complexity" evidence="12">
    <location>
        <begin position="1"/>
        <end position="30"/>
    </location>
</feature>
<keyword evidence="5" id="KW-0472">Membrane</keyword>
<reference evidence="14" key="1">
    <citation type="submission" date="2025-05" db="UniProtKB">
        <authorList>
            <consortium name="Ensembl"/>
        </authorList>
    </citation>
    <scope>IDENTIFICATION</scope>
</reference>
<feature type="domain" description="SEA" evidence="13">
    <location>
        <begin position="80"/>
        <end position="116"/>
    </location>
</feature>
<dbReference type="Ensembl" id="ENSPTXT00000019324.1">
    <property type="protein sequence ID" value="ENSPTXP00000018760.1"/>
    <property type="gene ID" value="ENSPTXG00000012934.1"/>
</dbReference>
<proteinExistence type="predicted"/>
<evidence type="ECO:0000256" key="8">
    <source>
        <dbReference type="ARBA" id="ARBA00022813"/>
    </source>
</evidence>
<feature type="region of interest" description="Disordered" evidence="12">
    <location>
        <begin position="1"/>
        <end position="69"/>
    </location>
</feature>
<dbReference type="AlphaFoldDB" id="A0A670Z3X1"/>
<dbReference type="PANTHER" id="PTHR10006:SF19">
    <property type="entry name" value="MUCIN-1"/>
    <property type="match status" value="1"/>
</dbReference>
<keyword evidence="10" id="KW-0539">Nucleus</keyword>
<keyword evidence="11" id="KW-0449">Lipoprotein</keyword>
<dbReference type="Proteomes" id="UP000472273">
    <property type="component" value="Unplaced"/>
</dbReference>
<dbReference type="Gene3D" id="3.30.70.960">
    <property type="entry name" value="SEA domain"/>
    <property type="match status" value="1"/>
</dbReference>
<dbReference type="Ensembl" id="ENSPTXT00000019326.1">
    <property type="protein sequence ID" value="ENSPTXP00000018762.1"/>
    <property type="gene ID" value="ENSPTXG00000012936.1"/>
</dbReference>
<evidence type="ECO:0000256" key="12">
    <source>
        <dbReference type="SAM" id="MobiDB-lite"/>
    </source>
</evidence>
<dbReference type="InterPro" id="IPR000082">
    <property type="entry name" value="SEA_dom"/>
</dbReference>
<evidence type="ECO:0000313" key="15">
    <source>
        <dbReference type="Proteomes" id="UP000472273"/>
    </source>
</evidence>